<dbReference type="KEGG" id="mtp:Mthe_0471"/>
<dbReference type="RefSeq" id="WP_011695660.1">
    <property type="nucleotide sequence ID" value="NC_008553.1"/>
</dbReference>
<sequence length="142" mass="16721">MNVREMSMDECEDLLRRCRYGRLALSYEDRPYVIPMSYVYVDNTVILHSRPSGKKIEIARRNSNVCFEVDELEGQRWRSVIVYGRAELSGSQESKRRMFDAFMKSGIGGHGGKIFTWEMLERMEMCVWEIKAFEMTGREGIW</sequence>
<dbReference type="InterPro" id="IPR024747">
    <property type="entry name" value="Pyridox_Oxase-rel"/>
</dbReference>
<protein>
    <submittedName>
        <fullName evidence="1">Pyridoxamine 5'-phosphate oxidase-related, FMN-binding protein</fullName>
    </submittedName>
</protein>
<organism evidence="1 2">
    <name type="scientific">Methanothrix thermoacetophila (strain DSM 6194 / JCM 14653 / NBRC 101360 / PT)</name>
    <name type="common">Methanosaeta thermophila</name>
    <dbReference type="NCBI Taxonomy" id="349307"/>
    <lineage>
        <taxon>Archaea</taxon>
        <taxon>Methanobacteriati</taxon>
        <taxon>Methanobacteriota</taxon>
        <taxon>Stenosarchaea group</taxon>
        <taxon>Methanomicrobia</taxon>
        <taxon>Methanotrichales</taxon>
        <taxon>Methanotrichaceae</taxon>
        <taxon>Methanothrix</taxon>
    </lineage>
</organism>
<dbReference type="Proteomes" id="UP000000674">
    <property type="component" value="Chromosome"/>
</dbReference>
<name>A0B6D8_METTP</name>
<dbReference type="InterPro" id="IPR012349">
    <property type="entry name" value="Split_barrel_FMN-bd"/>
</dbReference>
<dbReference type="Gene3D" id="2.30.110.10">
    <property type="entry name" value="Electron Transport, Fmn-binding Protein, Chain A"/>
    <property type="match status" value="1"/>
</dbReference>
<reference evidence="1 2" key="1">
    <citation type="submission" date="2006-10" db="EMBL/GenBank/DDBJ databases">
        <title>Complete sequence of Methanosaeta thermophila PT.</title>
        <authorList>
            <consortium name="US DOE Joint Genome Institute"/>
            <person name="Copeland A."/>
            <person name="Lucas S."/>
            <person name="Lapidus A."/>
            <person name="Barry K."/>
            <person name="Detter J.C."/>
            <person name="Glavina del Rio T."/>
            <person name="Hammon N."/>
            <person name="Israni S."/>
            <person name="Pitluck S."/>
            <person name="Chain P."/>
            <person name="Malfatti S."/>
            <person name="Shin M."/>
            <person name="Vergez L."/>
            <person name="Schmutz J."/>
            <person name="Larimer F."/>
            <person name="Land M."/>
            <person name="Hauser L."/>
            <person name="Kyrpides N."/>
            <person name="Kim E."/>
            <person name="Smith K.S."/>
            <person name="Ingram-Smith C."/>
            <person name="Richardson P."/>
        </authorList>
    </citation>
    <scope>NUCLEOTIDE SEQUENCE [LARGE SCALE GENOMIC DNA]</scope>
    <source>
        <strain evidence="2">DSM 6194 / JCM 14653 / NBRC 101360 / PT</strain>
    </source>
</reference>
<evidence type="ECO:0000313" key="1">
    <source>
        <dbReference type="EMBL" id="ABK14262.1"/>
    </source>
</evidence>
<keyword evidence="2" id="KW-1185">Reference proteome</keyword>
<evidence type="ECO:0000313" key="2">
    <source>
        <dbReference type="Proteomes" id="UP000000674"/>
    </source>
</evidence>
<dbReference type="AlphaFoldDB" id="A0B6D8"/>
<accession>A0B6D8</accession>
<dbReference type="SUPFAM" id="SSF50475">
    <property type="entry name" value="FMN-binding split barrel"/>
    <property type="match status" value="1"/>
</dbReference>
<dbReference type="PANTHER" id="PTHR34071:SF2">
    <property type="entry name" value="FLAVIN-NUCLEOTIDE-BINDING PROTEIN"/>
    <property type="match status" value="1"/>
</dbReference>
<dbReference type="PANTHER" id="PTHR34071">
    <property type="entry name" value="5-NITROIMIDAZOLE ANTIBIOTICS RESISTANCE PROTEIN, NIMA-FAMILY-RELATED PROTEIN-RELATED"/>
    <property type="match status" value="1"/>
</dbReference>
<dbReference type="SMR" id="A0B6D8"/>
<dbReference type="GeneID" id="4463088"/>
<dbReference type="STRING" id="349307.Mthe_0471"/>
<dbReference type="EMBL" id="CP000477">
    <property type="protein sequence ID" value="ABK14262.1"/>
    <property type="molecule type" value="Genomic_DNA"/>
</dbReference>
<dbReference type="HOGENOM" id="CLU_067890_2_2_2"/>
<proteinExistence type="predicted"/>
<dbReference type="OrthoDB" id="953at2157"/>
<gene>
    <name evidence="1" type="ordered locus">Mthe_0471</name>
</gene>
<dbReference type="Pfam" id="PF12900">
    <property type="entry name" value="Pyridox_ox_2"/>
    <property type="match status" value="1"/>
</dbReference>